<dbReference type="Proteomes" id="UP001583172">
    <property type="component" value="Unassembled WGS sequence"/>
</dbReference>
<sequence>MHVSENAKNRTRAFEYMNSTVGKRFLLIDMMGHRFEHLRGLDLSDNFLTYMDRVAVGNSSMYPNPEYITLDGSGSSERVIRLACEDTSNTDKANITNIIVSCFELRAPAHRTDSGDPWSSEAGSKWAAPLYSCATAFKASVKTVTFQLQPLPASSSSSSSSSPAPADPSLVDLSSLKVLNIEPKSYSSSNAYPVWGVENTNLTVEEIRPLWGIVSKAYTSEPRLSTVQQPYLYLPGRRDEMESPSNFNLPGLQFHTNIVSGIITGGVNDFARNKVDYTGLHRVALLKRWRELSNKTETAGKIIDLLWTDMAQSAVAGARGVLGHQNMQPEHAVRIEVAPLELKIKFDWRFSVPAALLVLLTTLITLGGVVAACWTRRGLNTLRLALRKASTGRLMTMFLDPESSNLLMGDKEWNRMNGHKMLYLRAVPPSGPDGEPVQEMSKARHRYQQVSTTEDSEGL</sequence>
<keyword evidence="4" id="KW-1185">Reference proteome</keyword>
<reference evidence="3 4" key="1">
    <citation type="journal article" date="2024" name="Commun. Biol.">
        <title>Comparative genomic analysis of thermophilic fungi reveals convergent evolutionary adaptations and gene losses.</title>
        <authorList>
            <person name="Steindorff A.S."/>
            <person name="Aguilar-Pontes M.V."/>
            <person name="Robinson A.J."/>
            <person name="Andreopoulos B."/>
            <person name="LaButti K."/>
            <person name="Kuo A."/>
            <person name="Mondo S."/>
            <person name="Riley R."/>
            <person name="Otillar R."/>
            <person name="Haridas S."/>
            <person name="Lipzen A."/>
            <person name="Grimwood J."/>
            <person name="Schmutz J."/>
            <person name="Clum A."/>
            <person name="Reid I.D."/>
            <person name="Moisan M.C."/>
            <person name="Butler G."/>
            <person name="Nguyen T.T.M."/>
            <person name="Dewar K."/>
            <person name="Conant G."/>
            <person name="Drula E."/>
            <person name="Henrissat B."/>
            <person name="Hansel C."/>
            <person name="Singer S."/>
            <person name="Hutchinson M.I."/>
            <person name="de Vries R.P."/>
            <person name="Natvig D.O."/>
            <person name="Powell A.J."/>
            <person name="Tsang A."/>
            <person name="Grigoriev I.V."/>
        </authorList>
    </citation>
    <scope>NUCLEOTIDE SEQUENCE [LARGE SCALE GENOMIC DNA]</scope>
    <source>
        <strain evidence="3 4">CBS 620.91</strain>
    </source>
</reference>
<evidence type="ECO:0000256" key="1">
    <source>
        <dbReference type="SAM" id="MobiDB-lite"/>
    </source>
</evidence>
<name>A0ABR3V5Z9_HUMIN</name>
<keyword evidence="2" id="KW-0812">Transmembrane</keyword>
<organism evidence="3 4">
    <name type="scientific">Humicola insolens</name>
    <name type="common">Soft-rot fungus</name>
    <dbReference type="NCBI Taxonomy" id="85995"/>
    <lineage>
        <taxon>Eukaryota</taxon>
        <taxon>Fungi</taxon>
        <taxon>Dikarya</taxon>
        <taxon>Ascomycota</taxon>
        <taxon>Pezizomycotina</taxon>
        <taxon>Sordariomycetes</taxon>
        <taxon>Sordariomycetidae</taxon>
        <taxon>Sordariales</taxon>
        <taxon>Chaetomiaceae</taxon>
        <taxon>Mycothermus</taxon>
    </lineage>
</organism>
<comment type="caution">
    <text evidence="3">The sequence shown here is derived from an EMBL/GenBank/DDBJ whole genome shotgun (WGS) entry which is preliminary data.</text>
</comment>
<evidence type="ECO:0000313" key="3">
    <source>
        <dbReference type="EMBL" id="KAL1836748.1"/>
    </source>
</evidence>
<evidence type="ECO:0000313" key="4">
    <source>
        <dbReference type="Proteomes" id="UP001583172"/>
    </source>
</evidence>
<keyword evidence="2" id="KW-0472">Membrane</keyword>
<gene>
    <name evidence="3" type="ORF">VTJ49DRAFT_4707</name>
</gene>
<feature type="region of interest" description="Disordered" evidence="1">
    <location>
        <begin position="428"/>
        <end position="459"/>
    </location>
</feature>
<dbReference type="EMBL" id="JAZGSY010000370">
    <property type="protein sequence ID" value="KAL1836748.1"/>
    <property type="molecule type" value="Genomic_DNA"/>
</dbReference>
<proteinExistence type="predicted"/>
<evidence type="ECO:0000256" key="2">
    <source>
        <dbReference type="SAM" id="Phobius"/>
    </source>
</evidence>
<feature type="transmembrane region" description="Helical" evidence="2">
    <location>
        <begin position="350"/>
        <end position="374"/>
    </location>
</feature>
<keyword evidence="2" id="KW-1133">Transmembrane helix</keyword>
<protein>
    <submittedName>
        <fullName evidence="3">Uncharacterized protein</fullName>
    </submittedName>
</protein>
<accession>A0ABR3V5Z9</accession>